<evidence type="ECO:0000313" key="2">
    <source>
        <dbReference type="EMBL" id="MCH5600556.1"/>
    </source>
</evidence>
<sequence length="204" mass="23308">MSFKTTVITILIYFYAACGATAQEPTNYSAKNGLPTNHVYDVQEDKDGVMWFATNRGLVKFDGKNFKAFTIKEGLPNNDVWELYLDGKKRLWVFSKSRYQSYVLNDSIYNFATSDGKTISPAPIYEVDNALWLRAGYYKFDGAEFKVQNDYATFYHGGSQQVFQKHGLNAEAAAVSYDFIFNQYFLIKDGELWFLNADGTVLKK</sequence>
<reference evidence="2 3" key="1">
    <citation type="submission" date="2022-02" db="EMBL/GenBank/DDBJ databases">
        <authorList>
            <person name="Min J."/>
        </authorList>
    </citation>
    <scope>NUCLEOTIDE SEQUENCE [LARGE SCALE GENOMIC DNA]</scope>
    <source>
        <strain evidence="2 3">GR10-1</strain>
    </source>
</reference>
<dbReference type="Pfam" id="PF07494">
    <property type="entry name" value="Reg_prop"/>
    <property type="match status" value="1"/>
</dbReference>
<dbReference type="RefSeq" id="WP_240832827.1">
    <property type="nucleotide sequence ID" value="NZ_JAKWBL010000004.1"/>
</dbReference>
<accession>A0ABS9SQA4</accession>
<dbReference type="InterPro" id="IPR015943">
    <property type="entry name" value="WD40/YVTN_repeat-like_dom_sf"/>
</dbReference>
<dbReference type="Gene3D" id="2.130.10.10">
    <property type="entry name" value="YVTN repeat-like/Quinoprotein amine dehydrogenase"/>
    <property type="match status" value="1"/>
</dbReference>
<dbReference type="InterPro" id="IPR011110">
    <property type="entry name" value="Reg_prop"/>
</dbReference>
<protein>
    <recommendedName>
        <fullName evidence="4">Histidine kinase</fullName>
    </recommendedName>
</protein>
<keyword evidence="3" id="KW-1185">Reference proteome</keyword>
<comment type="caution">
    <text evidence="2">The sequence shown here is derived from an EMBL/GenBank/DDBJ whole genome shotgun (WGS) entry which is preliminary data.</text>
</comment>
<dbReference type="EMBL" id="JAKWBL010000004">
    <property type="protein sequence ID" value="MCH5600556.1"/>
    <property type="molecule type" value="Genomic_DNA"/>
</dbReference>
<keyword evidence="1" id="KW-0732">Signal</keyword>
<feature type="signal peptide" evidence="1">
    <location>
        <begin position="1"/>
        <end position="22"/>
    </location>
</feature>
<proteinExistence type="predicted"/>
<organism evidence="2 3">
    <name type="scientific">Niabella ginsengisoli</name>
    <dbReference type="NCBI Taxonomy" id="522298"/>
    <lineage>
        <taxon>Bacteria</taxon>
        <taxon>Pseudomonadati</taxon>
        <taxon>Bacteroidota</taxon>
        <taxon>Chitinophagia</taxon>
        <taxon>Chitinophagales</taxon>
        <taxon>Chitinophagaceae</taxon>
        <taxon>Niabella</taxon>
    </lineage>
</organism>
<dbReference type="Proteomes" id="UP001202248">
    <property type="component" value="Unassembled WGS sequence"/>
</dbReference>
<evidence type="ECO:0000256" key="1">
    <source>
        <dbReference type="SAM" id="SignalP"/>
    </source>
</evidence>
<feature type="chain" id="PRO_5046112821" description="Histidine kinase" evidence="1">
    <location>
        <begin position="23"/>
        <end position="204"/>
    </location>
</feature>
<name>A0ABS9SQA4_9BACT</name>
<evidence type="ECO:0000313" key="3">
    <source>
        <dbReference type="Proteomes" id="UP001202248"/>
    </source>
</evidence>
<dbReference type="SUPFAM" id="SSF63829">
    <property type="entry name" value="Calcium-dependent phosphotriesterase"/>
    <property type="match status" value="1"/>
</dbReference>
<evidence type="ECO:0008006" key="4">
    <source>
        <dbReference type="Google" id="ProtNLM"/>
    </source>
</evidence>
<gene>
    <name evidence="2" type="ORF">MKP09_22880</name>
</gene>